<dbReference type="AlphaFoldDB" id="A0AAN8QCG5"/>
<reference evidence="1 2" key="1">
    <citation type="submission" date="2024-01" db="EMBL/GenBank/DDBJ databases">
        <title>The genome of the rayed Mediterranean limpet Patella caerulea (Linnaeus, 1758).</title>
        <authorList>
            <person name="Anh-Thu Weber A."/>
            <person name="Halstead-Nussloch G."/>
        </authorList>
    </citation>
    <scope>NUCLEOTIDE SEQUENCE [LARGE SCALE GENOMIC DNA]</scope>
    <source>
        <strain evidence="1">AATW-2023a</strain>
        <tissue evidence="1">Whole specimen</tissue>
    </source>
</reference>
<dbReference type="PANTHER" id="PTHR47331">
    <property type="entry name" value="PHD-TYPE DOMAIN-CONTAINING PROTEIN"/>
    <property type="match status" value="1"/>
</dbReference>
<accession>A0AAN8QCG5</accession>
<dbReference type="PANTHER" id="PTHR47331:SF4">
    <property type="entry name" value="PEPTIDASE S1 DOMAIN-CONTAINING PROTEIN"/>
    <property type="match status" value="1"/>
</dbReference>
<name>A0AAN8QCG5_PATCE</name>
<gene>
    <name evidence="1" type="ORF">SNE40_004489</name>
</gene>
<dbReference type="EMBL" id="JAZGQO010000003">
    <property type="protein sequence ID" value="KAK6188277.1"/>
    <property type="molecule type" value="Genomic_DNA"/>
</dbReference>
<proteinExistence type="predicted"/>
<evidence type="ECO:0000313" key="1">
    <source>
        <dbReference type="EMBL" id="KAK6188277.1"/>
    </source>
</evidence>
<dbReference type="Proteomes" id="UP001347796">
    <property type="component" value="Unassembled WGS sequence"/>
</dbReference>
<organism evidence="1 2">
    <name type="scientific">Patella caerulea</name>
    <name type="common">Rayed Mediterranean limpet</name>
    <dbReference type="NCBI Taxonomy" id="87958"/>
    <lineage>
        <taxon>Eukaryota</taxon>
        <taxon>Metazoa</taxon>
        <taxon>Spiralia</taxon>
        <taxon>Lophotrochozoa</taxon>
        <taxon>Mollusca</taxon>
        <taxon>Gastropoda</taxon>
        <taxon>Patellogastropoda</taxon>
        <taxon>Patelloidea</taxon>
        <taxon>Patellidae</taxon>
        <taxon>Patella</taxon>
    </lineage>
</organism>
<keyword evidence="2" id="KW-1185">Reference proteome</keyword>
<protein>
    <submittedName>
        <fullName evidence="1">Uncharacterized protein</fullName>
    </submittedName>
</protein>
<comment type="caution">
    <text evidence="1">The sequence shown here is derived from an EMBL/GenBank/DDBJ whole genome shotgun (WGS) entry which is preliminary data.</text>
</comment>
<evidence type="ECO:0000313" key="2">
    <source>
        <dbReference type="Proteomes" id="UP001347796"/>
    </source>
</evidence>
<sequence length="317" mass="36814">MDLKLKRIQMQHQAKMDQIQIEEEIASLHDEIEKKSLASKKGRHKRGTLDLKQYGGTDGITNGSDTYNSRRNDAYLHSAPAREPQTTSYLPVREATREPQVLDSSPSVDPHPFTQIVKELKKPKCEVKKFGGNILEYRKFMRQLNTNVMKLIDDFEEKMSILESYTYGKANKIVIGYSHMDPEIGFRRTIEDFEELYGDSEQLAAVYSQKALAWPIIRADDPKGLDEYFMFLCECQHAMEGNNSLKVMEYSGNLQKLVAKLPFYIQDKWRIKYQEIKDKRIPIKFEDLVNLVRKESKKANDPVYGKDAMKTLESEKR</sequence>